<feature type="compositionally biased region" description="Pro residues" evidence="1">
    <location>
        <begin position="1"/>
        <end position="10"/>
    </location>
</feature>
<proteinExistence type="predicted"/>
<feature type="compositionally biased region" description="Basic and acidic residues" evidence="1">
    <location>
        <begin position="11"/>
        <end position="30"/>
    </location>
</feature>
<evidence type="ECO:0000256" key="1">
    <source>
        <dbReference type="SAM" id="MobiDB-lite"/>
    </source>
</evidence>
<evidence type="ECO:0000313" key="2">
    <source>
        <dbReference type="EMBL" id="GIY90890.1"/>
    </source>
</evidence>
<dbReference type="AlphaFoldDB" id="A0AAV4X9M4"/>
<comment type="caution">
    <text evidence="2">The sequence shown here is derived from an EMBL/GenBank/DDBJ whole genome shotgun (WGS) entry which is preliminary data.</text>
</comment>
<reference evidence="2 3" key="1">
    <citation type="submission" date="2021-06" db="EMBL/GenBank/DDBJ databases">
        <title>Caerostris extrusa draft genome.</title>
        <authorList>
            <person name="Kono N."/>
            <person name="Arakawa K."/>
        </authorList>
    </citation>
    <scope>NUCLEOTIDE SEQUENCE [LARGE SCALE GENOMIC DNA]</scope>
</reference>
<organism evidence="2 3">
    <name type="scientific">Caerostris extrusa</name>
    <name type="common">Bark spider</name>
    <name type="synonym">Caerostris bankana</name>
    <dbReference type="NCBI Taxonomy" id="172846"/>
    <lineage>
        <taxon>Eukaryota</taxon>
        <taxon>Metazoa</taxon>
        <taxon>Ecdysozoa</taxon>
        <taxon>Arthropoda</taxon>
        <taxon>Chelicerata</taxon>
        <taxon>Arachnida</taxon>
        <taxon>Araneae</taxon>
        <taxon>Araneomorphae</taxon>
        <taxon>Entelegynae</taxon>
        <taxon>Araneoidea</taxon>
        <taxon>Araneidae</taxon>
        <taxon>Caerostris</taxon>
    </lineage>
</organism>
<feature type="non-terminal residue" evidence="2">
    <location>
        <position position="1"/>
    </location>
</feature>
<accession>A0AAV4X9M4</accession>
<evidence type="ECO:0000313" key="3">
    <source>
        <dbReference type="Proteomes" id="UP001054945"/>
    </source>
</evidence>
<protein>
    <submittedName>
        <fullName evidence="2">Uncharacterized protein</fullName>
    </submittedName>
</protein>
<gene>
    <name evidence="2" type="ORF">CEXT_778841</name>
</gene>
<sequence>RTSAIGPPPDDNGRCVDPRENSTARIDSKANLRPTLQNGKQPRK</sequence>
<name>A0AAV4X9M4_CAEEX</name>
<keyword evidence="3" id="KW-1185">Reference proteome</keyword>
<feature type="region of interest" description="Disordered" evidence="1">
    <location>
        <begin position="1"/>
        <end position="44"/>
    </location>
</feature>
<dbReference type="EMBL" id="BPLR01017359">
    <property type="protein sequence ID" value="GIY90890.1"/>
    <property type="molecule type" value="Genomic_DNA"/>
</dbReference>
<feature type="compositionally biased region" description="Polar residues" evidence="1">
    <location>
        <begin position="34"/>
        <end position="44"/>
    </location>
</feature>
<dbReference type="Proteomes" id="UP001054945">
    <property type="component" value="Unassembled WGS sequence"/>
</dbReference>